<keyword evidence="1" id="KW-0732">Signal</keyword>
<dbReference type="Proteomes" id="UP000085678">
    <property type="component" value="Unplaced"/>
</dbReference>
<feature type="chain" id="PRO_5010386935" evidence="1">
    <location>
        <begin position="24"/>
        <end position="1050"/>
    </location>
</feature>
<dbReference type="InterPro" id="IPR012347">
    <property type="entry name" value="Ferritin-like"/>
</dbReference>
<dbReference type="AlphaFoldDB" id="A0A1S3HD38"/>
<organism evidence="3 4">
    <name type="scientific">Lingula anatina</name>
    <name type="common">Brachiopod</name>
    <name type="synonym">Lingula unguis</name>
    <dbReference type="NCBI Taxonomy" id="7574"/>
    <lineage>
        <taxon>Eukaryota</taxon>
        <taxon>Metazoa</taxon>
        <taxon>Spiralia</taxon>
        <taxon>Lophotrochozoa</taxon>
        <taxon>Brachiopoda</taxon>
        <taxon>Linguliformea</taxon>
        <taxon>Lingulata</taxon>
        <taxon>Lingulida</taxon>
        <taxon>Linguloidea</taxon>
        <taxon>Lingulidae</taxon>
        <taxon>Lingula</taxon>
    </lineage>
</organism>
<dbReference type="InterPro" id="IPR026820">
    <property type="entry name" value="VioB/RebD_dom"/>
</dbReference>
<sequence length="1050" mass="116545">METFLSIVLILCGQLVNVPAVHAASNSRTSERLKHSYLGFPRLHFTGYFHSDPMTANNRLINHNMTRNRGPRIQADSEGFNSVGTGNFMFYNAYVSGVCYMDGTCTSQDDEILGQSVEDWFDRAPAKLVDISPTCDTLSNIHGMKLQVGQIIRAALTPTPVQQMWPRCIETPNLSTFSAGAQFKSVLTNVTWLDGDPDFQSQFVEELRESDPQALAVKFNLDQYDSRVASDKFRLGRLVGTIGPHHPDDSIPFMRFTRQLQAGDSECTEPFCHAPFSIDHAMNLLTIDVGNSFRSSFNGSFNTQTLGRLYVGFRPALGESSEVDCNSQVVYAGEINYTTEYWYERTAGVVTLNLTETLSGKAVKEQLHISPLVIFKYKKENGTLVCQKPVLVERHHGLTVGAMVTNTYRKEPGEAWTFQLFASKFGVPQPGVELSLNFGGEHCPMQICGPCTTGFSTPQSALSFPPFVVTDKGGFANIPLMAYDPMEGAPYPHVVELQGSQLYLLFINMSFGGISDAALFHLGARVFQIYHVPDTPTWYDHVLPTLESYHNLFPVMRSFVYLSDYNSVLENKDKMKAVLSLPIDDPHHMPTTRDLSKSKRKMLLGWLENPILGQPAPSIENLRSLLQQALELELSTIPPYLTALMSIKEGFNVETGRRIKSVVVQEMLHMALVGNLLNAVGGSPSIASTLNAPLYPSKLPGGVRPDLVVSLQKLSREYIETIFMEIEKPSQLLCSECKLDLSGDGFFQQTCLASTSTGCGHLCSYRDTRGAISTFYNRIKELLITLSETKGATIFTGNVLTQINATFWYGRDAALFPFAIVDLQSALKAIEIITEQGEGSDVCTPVYRSHDLSHYFKFAEIVYGREVRISSGSGLGEDRACTKKSYSSDTCAKHSLLNPGRPEVVENNQKRFERNGKCSPTEENVYTPETETPVKCETIYSYSGPRIAFSSEGVWPMVPNPTVGKFKNNSMAVMMADVFTRMYSGLLYCLQKCFYGFPTELRNCIGLMHALYVQGQRLVQTPLIHGGNPDIGPNAGPTFRFIGFELGNDD</sequence>
<dbReference type="InParanoid" id="A0A1S3HD38"/>
<protein>
    <submittedName>
        <fullName evidence="4">Uncharacterized protein LOC106154185</fullName>
    </submittedName>
</protein>
<reference evidence="4" key="1">
    <citation type="submission" date="2025-08" db="UniProtKB">
        <authorList>
            <consortium name="RefSeq"/>
        </authorList>
    </citation>
    <scope>IDENTIFICATION</scope>
    <source>
        <tissue evidence="4">Gonads</tissue>
    </source>
</reference>
<dbReference type="OrthoDB" id="5966378at2759"/>
<gene>
    <name evidence="4" type="primary">LOC106154185</name>
</gene>
<proteinExistence type="predicted"/>
<evidence type="ECO:0000259" key="2">
    <source>
        <dbReference type="Pfam" id="PF12902"/>
    </source>
</evidence>
<dbReference type="Gene3D" id="1.20.1260.10">
    <property type="match status" value="1"/>
</dbReference>
<dbReference type="RefSeq" id="XP_013383910.1">
    <property type="nucleotide sequence ID" value="XM_013528456.1"/>
</dbReference>
<dbReference type="PANTHER" id="PTHR34400:SF4">
    <property type="entry name" value="MEMBRANE PROTEIN"/>
    <property type="match status" value="1"/>
</dbReference>
<dbReference type="PANTHER" id="PTHR34400">
    <property type="match status" value="1"/>
</dbReference>
<name>A0A1S3HD38_LINAN</name>
<dbReference type="GeneID" id="106154185"/>
<keyword evidence="3" id="KW-1185">Reference proteome</keyword>
<evidence type="ECO:0000256" key="1">
    <source>
        <dbReference type="SAM" id="SignalP"/>
    </source>
</evidence>
<dbReference type="KEGG" id="lak:106154185"/>
<feature type="signal peptide" evidence="1">
    <location>
        <begin position="1"/>
        <end position="23"/>
    </location>
</feature>
<accession>A0A1S3HD38</accession>
<feature type="domain" description="Iminophenyl-pyruvate dimer synthase" evidence="2">
    <location>
        <begin position="626"/>
        <end position="862"/>
    </location>
</feature>
<evidence type="ECO:0000313" key="4">
    <source>
        <dbReference type="RefSeq" id="XP_013383910.1"/>
    </source>
</evidence>
<evidence type="ECO:0000313" key="3">
    <source>
        <dbReference type="Proteomes" id="UP000085678"/>
    </source>
</evidence>
<dbReference type="Pfam" id="PF12902">
    <property type="entry name" value="Ferritin-like"/>
    <property type="match status" value="1"/>
</dbReference>